<dbReference type="Proteomes" id="UP000239156">
    <property type="component" value="Unassembled WGS sequence"/>
</dbReference>
<dbReference type="PROSITE" id="PS00460">
    <property type="entry name" value="GLUTATHIONE_PEROXID_1"/>
    <property type="match status" value="1"/>
</dbReference>
<comment type="catalytic activity">
    <reaction evidence="5">
        <text>a hydroperoxide + [thioredoxin]-dithiol = an alcohol + [thioredoxin]-disulfide + H2O</text>
        <dbReference type="Rhea" id="RHEA:62620"/>
        <dbReference type="Rhea" id="RHEA-COMP:10698"/>
        <dbReference type="Rhea" id="RHEA-COMP:10700"/>
        <dbReference type="ChEBI" id="CHEBI:15377"/>
        <dbReference type="ChEBI" id="CHEBI:29950"/>
        <dbReference type="ChEBI" id="CHEBI:30879"/>
        <dbReference type="ChEBI" id="CHEBI:35924"/>
        <dbReference type="ChEBI" id="CHEBI:50058"/>
        <dbReference type="EC" id="1.11.1.24"/>
    </reaction>
</comment>
<comment type="caution">
    <text evidence="8">The sequence shown here is derived from an EMBL/GenBank/DDBJ whole genome shotgun (WGS) entry which is preliminary data.</text>
</comment>
<evidence type="ECO:0000256" key="2">
    <source>
        <dbReference type="ARBA" id="ARBA00022559"/>
    </source>
</evidence>
<dbReference type="PROSITE" id="PS51352">
    <property type="entry name" value="THIOREDOXIN_2"/>
    <property type="match status" value="1"/>
</dbReference>
<dbReference type="PANTHER" id="PTHR11592">
    <property type="entry name" value="GLUTATHIONE PEROXIDASE"/>
    <property type="match status" value="1"/>
</dbReference>
<evidence type="ECO:0000256" key="1">
    <source>
        <dbReference type="ARBA" id="ARBA00006926"/>
    </source>
</evidence>
<gene>
    <name evidence="8" type="ORF">PSTT_09559</name>
</gene>
<dbReference type="PANTHER" id="PTHR11592:SF78">
    <property type="entry name" value="GLUTATHIONE PEROXIDASE"/>
    <property type="match status" value="1"/>
</dbReference>
<dbReference type="GO" id="GO:0034599">
    <property type="term" value="P:cellular response to oxidative stress"/>
    <property type="evidence" value="ECO:0007669"/>
    <property type="project" value="TreeGrafter"/>
</dbReference>
<dbReference type="InterPro" id="IPR029760">
    <property type="entry name" value="GPX_CS"/>
</dbReference>
<dbReference type="PROSITE" id="PS00763">
    <property type="entry name" value="GLUTATHIONE_PEROXID_2"/>
    <property type="match status" value="1"/>
</dbReference>
<organism evidence="8 9">
    <name type="scientific">Puccinia striiformis</name>
    <dbReference type="NCBI Taxonomy" id="27350"/>
    <lineage>
        <taxon>Eukaryota</taxon>
        <taxon>Fungi</taxon>
        <taxon>Dikarya</taxon>
        <taxon>Basidiomycota</taxon>
        <taxon>Pucciniomycotina</taxon>
        <taxon>Pucciniomycetes</taxon>
        <taxon>Pucciniales</taxon>
        <taxon>Pucciniaceae</taxon>
        <taxon>Puccinia</taxon>
    </lineage>
</organism>
<evidence type="ECO:0000259" key="7">
    <source>
        <dbReference type="PROSITE" id="PS51352"/>
    </source>
</evidence>
<keyword evidence="4 6" id="KW-0560">Oxidoreductase</keyword>
<proteinExistence type="inferred from homology"/>
<sequence length="207" mass="23244">MACMRLLRARLCQGRKGKMKRISLIVNHLTRSPPPSPAQHSTNMSKFHELKAVLATGNQFDFSQTKGKVVLVVNVASKCGFTTQYEGLEKLWQKYKDQDFQLIGFPCNQFGGQEPGTDSEIASFCKLNYGVTFPITQKCDVNGDDAHEVFKHLKSEKSGIMGLSRIKWNFEKFIVDKKGAVRYRHASTAKPESLEKEIESLLAEPSA</sequence>
<reference evidence="8" key="1">
    <citation type="submission" date="2017-12" db="EMBL/GenBank/DDBJ databases">
        <title>Gene loss provides genomic basis for host adaptation in cereal stripe rust fungi.</title>
        <authorList>
            <person name="Xia C."/>
        </authorList>
    </citation>
    <scope>NUCLEOTIDE SEQUENCE [LARGE SCALE GENOMIC DNA]</scope>
    <source>
        <strain evidence="8">93-210</strain>
    </source>
</reference>
<dbReference type="PROSITE" id="PS51355">
    <property type="entry name" value="GLUTATHIONE_PEROXID_3"/>
    <property type="match status" value="1"/>
</dbReference>
<dbReference type="GO" id="GO:0140824">
    <property type="term" value="F:thioredoxin-dependent peroxiredoxin activity"/>
    <property type="evidence" value="ECO:0007669"/>
    <property type="project" value="UniProtKB-EC"/>
</dbReference>
<keyword evidence="3" id="KW-0049">Antioxidant</keyword>
<accession>A0A2S4V808</accession>
<dbReference type="InterPro" id="IPR013766">
    <property type="entry name" value="Thioredoxin_domain"/>
</dbReference>
<dbReference type="VEuPathDB" id="FungiDB:PSHT_13461"/>
<dbReference type="Gene3D" id="3.40.30.10">
    <property type="entry name" value="Glutaredoxin"/>
    <property type="match status" value="1"/>
</dbReference>
<evidence type="ECO:0000313" key="9">
    <source>
        <dbReference type="Proteomes" id="UP000239156"/>
    </source>
</evidence>
<evidence type="ECO:0000256" key="3">
    <source>
        <dbReference type="ARBA" id="ARBA00022862"/>
    </source>
</evidence>
<evidence type="ECO:0000256" key="5">
    <source>
        <dbReference type="ARBA" id="ARBA00049091"/>
    </source>
</evidence>
<dbReference type="CDD" id="cd00340">
    <property type="entry name" value="GSH_Peroxidase"/>
    <property type="match status" value="1"/>
</dbReference>
<evidence type="ECO:0000256" key="6">
    <source>
        <dbReference type="RuleBase" id="RU000499"/>
    </source>
</evidence>
<comment type="similarity">
    <text evidence="1 6">Belongs to the glutathione peroxidase family.</text>
</comment>
<dbReference type="AlphaFoldDB" id="A0A2S4V808"/>
<name>A0A2S4V808_9BASI</name>
<dbReference type="FunFam" id="3.40.30.10:FF:000010">
    <property type="entry name" value="Glutathione peroxidase"/>
    <property type="match status" value="1"/>
</dbReference>
<evidence type="ECO:0000256" key="4">
    <source>
        <dbReference type="ARBA" id="ARBA00023002"/>
    </source>
</evidence>
<feature type="domain" description="Thioredoxin" evidence="7">
    <location>
        <begin position="38"/>
        <end position="203"/>
    </location>
</feature>
<protein>
    <recommendedName>
        <fullName evidence="6">Glutathione peroxidase</fullName>
    </recommendedName>
</protein>
<dbReference type="InterPro" id="IPR036249">
    <property type="entry name" value="Thioredoxin-like_sf"/>
</dbReference>
<dbReference type="VEuPathDB" id="FungiDB:PSTT_09559"/>
<dbReference type="EMBL" id="PKSL01000096">
    <property type="protein sequence ID" value="POW05634.1"/>
    <property type="molecule type" value="Genomic_DNA"/>
</dbReference>
<keyword evidence="9" id="KW-1185">Reference proteome</keyword>
<dbReference type="InterPro" id="IPR000889">
    <property type="entry name" value="Glutathione_peroxidase"/>
</dbReference>
<dbReference type="SUPFAM" id="SSF52833">
    <property type="entry name" value="Thioredoxin-like"/>
    <property type="match status" value="1"/>
</dbReference>
<dbReference type="PRINTS" id="PR01011">
    <property type="entry name" value="GLUTPROXDASE"/>
</dbReference>
<dbReference type="Pfam" id="PF00255">
    <property type="entry name" value="GSHPx"/>
    <property type="match status" value="1"/>
</dbReference>
<dbReference type="InterPro" id="IPR029759">
    <property type="entry name" value="GPX_AS"/>
</dbReference>
<evidence type="ECO:0000313" key="8">
    <source>
        <dbReference type="EMBL" id="POW05634.1"/>
    </source>
</evidence>
<keyword evidence="2 6" id="KW-0575">Peroxidase</keyword>